<dbReference type="AlphaFoldDB" id="V5RHZ2"/>
<evidence type="ECO:0000313" key="2">
    <source>
        <dbReference type="Proteomes" id="UP000018550"/>
    </source>
</evidence>
<dbReference type="Proteomes" id="UP000018550">
    <property type="component" value="Chromosome"/>
</dbReference>
<proteinExistence type="predicted"/>
<name>V5RHZ2_SPIAP</name>
<dbReference type="RefSeq" id="WP_023789002.1">
    <property type="nucleotide sequence ID" value="NC_022998.1"/>
</dbReference>
<dbReference type="KEGG" id="sapi:SAPIS_v1c02220"/>
<sequence>MTHKKSLLSIGIDPSGCGTTGIYIKSKFLNYPRVWKTQLIANFPSEAFDKTLSFINEIKKNFEINIDIDVVVVEIPHKGKELFKEIKMTREFVGLLRNHFKSKFKGHIPSHKNKELTTNLINKFGKKNEHWIHARAILEAHFNEKTLKFKCENWKWVETNAC</sequence>
<accession>V5RHZ2</accession>
<reference evidence="1 2" key="1">
    <citation type="journal article" date="2014" name="Genome Announc.">
        <title>Complete Genome Sequence of Spiroplasma apis B31T (ATCC 33834), a Bacterium Associated with May Disease of Honeybees (Apis mellifera).</title>
        <authorList>
            <person name="Ku C."/>
            <person name="Lo W.S."/>
            <person name="Chen L.L."/>
            <person name="Kuo C.H."/>
        </authorList>
    </citation>
    <scope>NUCLEOTIDE SEQUENCE [LARGE SCALE GENOMIC DNA]</scope>
    <source>
        <strain evidence="1">B31</strain>
    </source>
</reference>
<evidence type="ECO:0008006" key="3">
    <source>
        <dbReference type="Google" id="ProtNLM"/>
    </source>
</evidence>
<evidence type="ECO:0000313" key="1">
    <source>
        <dbReference type="EMBL" id="AHB36068.1"/>
    </source>
</evidence>
<protein>
    <recommendedName>
        <fullName evidence="3">Holliday junction resolvase RuvC</fullName>
    </recommendedName>
</protein>
<dbReference type="HOGENOM" id="CLU_1634331_0_0_14"/>
<dbReference type="OrthoDB" id="391757at2"/>
<gene>
    <name evidence="1" type="ORF">SAPIS_v1c02220</name>
</gene>
<organism evidence="1 2">
    <name type="scientific">Spiroplasma apis B31</name>
    <dbReference type="NCBI Taxonomy" id="1276258"/>
    <lineage>
        <taxon>Bacteria</taxon>
        <taxon>Bacillati</taxon>
        <taxon>Mycoplasmatota</taxon>
        <taxon>Mollicutes</taxon>
        <taxon>Entomoplasmatales</taxon>
        <taxon>Spiroplasmataceae</taxon>
        <taxon>Spiroplasma</taxon>
    </lineage>
</organism>
<dbReference type="EMBL" id="CP006682">
    <property type="protein sequence ID" value="AHB36068.1"/>
    <property type="molecule type" value="Genomic_DNA"/>
</dbReference>
<dbReference type="PATRIC" id="fig|1276258.3.peg.216"/>
<keyword evidence="2" id="KW-1185">Reference proteome</keyword>
<dbReference type="STRING" id="1276258.SAPIS_v1c02220"/>